<dbReference type="GO" id="GO:0004553">
    <property type="term" value="F:hydrolase activity, hydrolyzing O-glycosyl compounds"/>
    <property type="evidence" value="ECO:0007669"/>
    <property type="project" value="InterPro"/>
</dbReference>
<dbReference type="Pfam" id="PF00722">
    <property type="entry name" value="Glyco_hydro_16"/>
    <property type="match status" value="1"/>
</dbReference>
<dbReference type="PANTHER" id="PTHR10963:SF55">
    <property type="entry name" value="GLYCOSIDE HYDROLASE FAMILY 16 PROTEIN"/>
    <property type="match status" value="1"/>
</dbReference>
<feature type="chain" id="PRO_5022867492" evidence="3">
    <location>
        <begin position="31"/>
        <end position="447"/>
    </location>
</feature>
<dbReference type="InterPro" id="IPR003305">
    <property type="entry name" value="CenC_carb-bd"/>
</dbReference>
<dbReference type="OrthoDB" id="9809583at2"/>
<name>A0A5C6FKN1_9BACT</name>
<protein>
    <submittedName>
        <fullName evidence="5">Beta-porphyranase A</fullName>
        <ecNumber evidence="5">3.2.1.178</ecNumber>
    </submittedName>
</protein>
<dbReference type="InterPro" id="IPR000757">
    <property type="entry name" value="Beta-glucanase-like"/>
</dbReference>
<dbReference type="EMBL" id="SJPW01000001">
    <property type="protein sequence ID" value="TWU60567.1"/>
    <property type="molecule type" value="Genomic_DNA"/>
</dbReference>
<dbReference type="Gene3D" id="2.60.120.200">
    <property type="match status" value="1"/>
</dbReference>
<dbReference type="InterPro" id="IPR013320">
    <property type="entry name" value="ConA-like_dom_sf"/>
</dbReference>
<dbReference type="InterPro" id="IPR008979">
    <property type="entry name" value="Galactose-bd-like_sf"/>
</dbReference>
<dbReference type="Gene3D" id="2.60.120.260">
    <property type="entry name" value="Galactose-binding domain-like"/>
    <property type="match status" value="1"/>
</dbReference>
<keyword evidence="3" id="KW-0732">Signal</keyword>
<dbReference type="Proteomes" id="UP000318288">
    <property type="component" value="Unassembled WGS sequence"/>
</dbReference>
<feature type="signal peptide" evidence="3">
    <location>
        <begin position="1"/>
        <end position="30"/>
    </location>
</feature>
<evidence type="ECO:0000259" key="4">
    <source>
        <dbReference type="PROSITE" id="PS51762"/>
    </source>
</evidence>
<dbReference type="SUPFAM" id="SSF49899">
    <property type="entry name" value="Concanavalin A-like lectins/glucanases"/>
    <property type="match status" value="1"/>
</dbReference>
<dbReference type="AlphaFoldDB" id="A0A5C6FKN1"/>
<dbReference type="GO" id="GO:0005975">
    <property type="term" value="P:carbohydrate metabolic process"/>
    <property type="evidence" value="ECO:0007669"/>
    <property type="project" value="InterPro"/>
</dbReference>
<keyword evidence="5" id="KW-0326">Glycosidase</keyword>
<dbReference type="EC" id="3.2.1.178" evidence="5"/>
<accession>A0A5C6FKN1</accession>
<comment type="caution">
    <text evidence="5">The sequence shown here is derived from an EMBL/GenBank/DDBJ whole genome shotgun (WGS) entry which is preliminary data.</text>
</comment>
<dbReference type="SUPFAM" id="SSF49785">
    <property type="entry name" value="Galactose-binding domain-like"/>
    <property type="match status" value="1"/>
</dbReference>
<evidence type="ECO:0000313" key="6">
    <source>
        <dbReference type="Proteomes" id="UP000318288"/>
    </source>
</evidence>
<keyword evidence="6" id="KW-1185">Reference proteome</keyword>
<evidence type="ECO:0000313" key="5">
    <source>
        <dbReference type="EMBL" id="TWU60567.1"/>
    </source>
</evidence>
<dbReference type="PROSITE" id="PS51762">
    <property type="entry name" value="GH16_2"/>
    <property type="match status" value="1"/>
</dbReference>
<sequence length="447" mass="49865" precursor="true">MLALLLPAKKQCLLLALALLPTQWCSLSVAQAPFSDPENSGEWKLVPSVSDEFNDATLDSSKWFVQGVDDKYENRFKGRAPSQFVPANVGVSDGDLVITSKWQPEFGFADEHFGGFKYENVTTGAIISKTSFLYGYLETRCKAADGPISSSFWTIGGRGELDVFEHYGLNPDSTDAGNRLQSSFHDWRTPGTPTYGKRIWTNEHQLPFRVASDFHVYGLEWSPQNIKIFVDGILVRCASKNEIGEHWVVDQAQKVWLDSETFPWEVDPGKLKQTDFPNGGQKFIVDYVRIWQSDKPDVACSDSPTLLSNPIFESKLADWHVSGKVTLKEDAANSWAGSNHVALDGGGEGAIEQTVPVKPNTTYIVSAYAKSPATNYKDVYHDAWLGVKNYDGDFQSARFFRSYWHRKSLQFKTGPKAKTATIFFTNQWSGEPVLVDSIDLIEAAVGR</sequence>
<keyword evidence="2 5" id="KW-0378">Hydrolase</keyword>
<dbReference type="RefSeq" id="WP_146454469.1">
    <property type="nucleotide sequence ID" value="NZ_SJPW01000001.1"/>
</dbReference>
<evidence type="ECO:0000256" key="3">
    <source>
        <dbReference type="SAM" id="SignalP"/>
    </source>
</evidence>
<reference evidence="5 6" key="1">
    <citation type="submission" date="2019-02" db="EMBL/GenBank/DDBJ databases">
        <title>Deep-cultivation of Planctomycetes and their phenomic and genomic characterization uncovers novel biology.</title>
        <authorList>
            <person name="Wiegand S."/>
            <person name="Jogler M."/>
            <person name="Boedeker C."/>
            <person name="Pinto D."/>
            <person name="Vollmers J."/>
            <person name="Rivas-Marin E."/>
            <person name="Kohn T."/>
            <person name="Peeters S.H."/>
            <person name="Heuer A."/>
            <person name="Rast P."/>
            <person name="Oberbeckmann S."/>
            <person name="Bunk B."/>
            <person name="Jeske O."/>
            <person name="Meyerdierks A."/>
            <person name="Storesund J.E."/>
            <person name="Kallscheuer N."/>
            <person name="Luecker S."/>
            <person name="Lage O.M."/>
            <person name="Pohl T."/>
            <person name="Merkel B.J."/>
            <person name="Hornburger P."/>
            <person name="Mueller R.-W."/>
            <person name="Bruemmer F."/>
            <person name="Labrenz M."/>
            <person name="Spormann A.M."/>
            <person name="Op Den Camp H."/>
            <person name="Overmann J."/>
            <person name="Amann R."/>
            <person name="Jetten M.S.M."/>
            <person name="Mascher T."/>
            <person name="Medema M.H."/>
            <person name="Devos D.P."/>
            <person name="Kaster A.-K."/>
            <person name="Ovreas L."/>
            <person name="Rohde M."/>
            <person name="Galperin M.Y."/>
            <person name="Jogler C."/>
        </authorList>
    </citation>
    <scope>NUCLEOTIDE SEQUENCE [LARGE SCALE GENOMIC DNA]</scope>
    <source>
        <strain evidence="5 6">Poly51</strain>
    </source>
</reference>
<dbReference type="Pfam" id="PF02018">
    <property type="entry name" value="CBM_4_9"/>
    <property type="match status" value="1"/>
</dbReference>
<proteinExistence type="inferred from homology"/>
<dbReference type="InterPro" id="IPR050546">
    <property type="entry name" value="Glycosyl_Hydrlase_16"/>
</dbReference>
<evidence type="ECO:0000256" key="1">
    <source>
        <dbReference type="ARBA" id="ARBA00006865"/>
    </source>
</evidence>
<organism evidence="5 6">
    <name type="scientific">Rubripirellula tenax</name>
    <dbReference type="NCBI Taxonomy" id="2528015"/>
    <lineage>
        <taxon>Bacteria</taxon>
        <taxon>Pseudomonadati</taxon>
        <taxon>Planctomycetota</taxon>
        <taxon>Planctomycetia</taxon>
        <taxon>Pirellulales</taxon>
        <taxon>Pirellulaceae</taxon>
        <taxon>Rubripirellula</taxon>
    </lineage>
</organism>
<comment type="similarity">
    <text evidence="1">Belongs to the glycosyl hydrolase 16 family.</text>
</comment>
<dbReference type="PANTHER" id="PTHR10963">
    <property type="entry name" value="GLYCOSYL HYDROLASE-RELATED"/>
    <property type="match status" value="1"/>
</dbReference>
<evidence type="ECO:0000256" key="2">
    <source>
        <dbReference type="ARBA" id="ARBA00022801"/>
    </source>
</evidence>
<gene>
    <name evidence="5" type="primary">porA</name>
    <name evidence="5" type="ORF">Poly51_08440</name>
</gene>
<feature type="domain" description="GH16" evidence="4">
    <location>
        <begin position="41"/>
        <end position="296"/>
    </location>
</feature>